<keyword evidence="2" id="KW-0540">Nuclease</keyword>
<dbReference type="PANTHER" id="PTHR30015">
    <property type="entry name" value="MRR RESTRICTION SYSTEM PROTEIN"/>
    <property type="match status" value="1"/>
</dbReference>
<reference evidence="3" key="1">
    <citation type="journal article" date="2019" name="Int. J. Syst. Evol. Microbiol.">
        <title>The Global Catalogue of Microorganisms (GCM) 10K type strain sequencing project: providing services to taxonomists for standard genome sequencing and annotation.</title>
        <authorList>
            <consortium name="The Broad Institute Genomics Platform"/>
            <consortium name="The Broad Institute Genome Sequencing Center for Infectious Disease"/>
            <person name="Wu L."/>
            <person name="Ma J."/>
        </authorList>
    </citation>
    <scope>NUCLEOTIDE SEQUENCE [LARGE SCALE GENOMIC DNA]</scope>
    <source>
        <strain evidence="3">CGMCC 4.7144</strain>
    </source>
</reference>
<dbReference type="InterPro" id="IPR052906">
    <property type="entry name" value="Type_IV_Methyl-Rstrct_Enzyme"/>
</dbReference>
<comment type="caution">
    <text evidence="2">The sequence shown here is derived from an EMBL/GenBank/DDBJ whole genome shotgun (WGS) entry which is preliminary data.</text>
</comment>
<dbReference type="SUPFAM" id="SSF52980">
    <property type="entry name" value="Restriction endonuclease-like"/>
    <property type="match status" value="1"/>
</dbReference>
<keyword evidence="2" id="KW-0378">Hydrolase</keyword>
<dbReference type="Proteomes" id="UP001596226">
    <property type="component" value="Unassembled WGS sequence"/>
</dbReference>
<dbReference type="GO" id="GO:0004519">
    <property type="term" value="F:endonuclease activity"/>
    <property type="evidence" value="ECO:0007669"/>
    <property type="project" value="UniProtKB-KW"/>
</dbReference>
<name>A0ABW1H783_9ACTN</name>
<sequence length="218" mass="24780">MKFDDDERILWRPRGAPRLKRFYTEVLAAALSRIREGVTDAVVPVGPALRISVELILREAMRDVARRVALFPTELFSLEWRDLERILREVFEGLGFGTELTRSSQDGGFDLALSCRVDERELTYLVEVKHWKTSKPGRRIYSDFVDVVVSNGASKGLLISTSGFGSKLLHGRVEVDRQLVRLGAADKVVELCQLYVRKEFGLWEQGLMLPTLLWNGTN</sequence>
<feature type="domain" description="Restriction endonuclease type IV Mrr" evidence="1">
    <location>
        <begin position="77"/>
        <end position="167"/>
    </location>
</feature>
<gene>
    <name evidence="2" type="ORF">ACFQGL_19415</name>
</gene>
<keyword evidence="3" id="KW-1185">Reference proteome</keyword>
<dbReference type="EMBL" id="JBHSQS010000011">
    <property type="protein sequence ID" value="MFC5925514.1"/>
    <property type="molecule type" value="Genomic_DNA"/>
</dbReference>
<accession>A0ABW1H783</accession>
<dbReference type="Pfam" id="PF04471">
    <property type="entry name" value="Mrr_cat"/>
    <property type="match status" value="1"/>
</dbReference>
<keyword evidence="2" id="KW-0255">Endonuclease</keyword>
<dbReference type="InterPro" id="IPR011335">
    <property type="entry name" value="Restrct_endonuc-II-like"/>
</dbReference>
<protein>
    <submittedName>
        <fullName evidence="2">Restriction endonuclease</fullName>
    </submittedName>
</protein>
<dbReference type="InterPro" id="IPR007560">
    <property type="entry name" value="Restrct_endonuc_IV_Mrr"/>
</dbReference>
<organism evidence="2 3">
    <name type="scientific">Micromonospora vulcania</name>
    <dbReference type="NCBI Taxonomy" id="1441873"/>
    <lineage>
        <taxon>Bacteria</taxon>
        <taxon>Bacillati</taxon>
        <taxon>Actinomycetota</taxon>
        <taxon>Actinomycetes</taxon>
        <taxon>Micromonosporales</taxon>
        <taxon>Micromonosporaceae</taxon>
        <taxon>Micromonospora</taxon>
    </lineage>
</organism>
<evidence type="ECO:0000313" key="3">
    <source>
        <dbReference type="Proteomes" id="UP001596226"/>
    </source>
</evidence>
<dbReference type="Gene3D" id="3.40.1350.10">
    <property type="match status" value="1"/>
</dbReference>
<dbReference type="PANTHER" id="PTHR30015:SF7">
    <property type="entry name" value="TYPE IV METHYL-DIRECTED RESTRICTION ENZYME ECOKMRR"/>
    <property type="match status" value="1"/>
</dbReference>
<evidence type="ECO:0000259" key="1">
    <source>
        <dbReference type="Pfam" id="PF04471"/>
    </source>
</evidence>
<evidence type="ECO:0000313" key="2">
    <source>
        <dbReference type="EMBL" id="MFC5925514.1"/>
    </source>
</evidence>
<proteinExistence type="predicted"/>
<dbReference type="InterPro" id="IPR011856">
    <property type="entry name" value="tRNA_endonuc-like_dom_sf"/>
</dbReference>
<dbReference type="RefSeq" id="WP_377513591.1">
    <property type="nucleotide sequence ID" value="NZ_JBHSQS010000011.1"/>
</dbReference>